<proteinExistence type="predicted"/>
<reference evidence="2" key="1">
    <citation type="submission" date="2016-11" db="UniProtKB">
        <authorList>
            <consortium name="WormBaseParasite"/>
        </authorList>
    </citation>
    <scope>IDENTIFICATION</scope>
</reference>
<dbReference type="OrthoDB" id="843225at2759"/>
<dbReference type="Pfam" id="PF00582">
    <property type="entry name" value="Usp"/>
    <property type="match status" value="1"/>
</dbReference>
<dbReference type="WBParaSite" id="maker-uti_cns_0007368-snap-gene-0.6-mRNA-1">
    <property type="protein sequence ID" value="maker-uti_cns_0007368-snap-gene-0.6-mRNA-1"/>
    <property type="gene ID" value="maker-uti_cns_0007368-snap-gene-0.6"/>
</dbReference>
<dbReference type="PANTHER" id="PTHR46989:SF3">
    <property type="entry name" value="USPA DOMAIN-CONTAINING PROTEIN"/>
    <property type="match status" value="1"/>
</dbReference>
<evidence type="ECO:0000313" key="1">
    <source>
        <dbReference type="Proteomes" id="UP000095280"/>
    </source>
</evidence>
<sequence>MGSYLSSASAPERMLEGGVPASERRVLIALDGSPGAQKAFNFWANAPGSRNDELILFSSLEMPNVLTGLLLLPSGTFEYDEYDKRFRAVRRRAEQLRQSMLVECRQRGLRCKFITSSDSSSPGAAIVEAAKRMGVNVVVVGCRGNNGIRRSILGSVSDYVLQHSARPIVVVPTKTDSD</sequence>
<dbReference type="InterPro" id="IPR014729">
    <property type="entry name" value="Rossmann-like_a/b/a_fold"/>
</dbReference>
<dbReference type="SUPFAM" id="SSF52402">
    <property type="entry name" value="Adenine nucleotide alpha hydrolases-like"/>
    <property type="match status" value="1"/>
</dbReference>
<evidence type="ECO:0000313" key="2">
    <source>
        <dbReference type="WBParaSite" id="maker-uti_cns_0007368-snap-gene-0.6-mRNA-1"/>
    </source>
</evidence>
<name>A0A1I8HPQ9_9PLAT</name>
<keyword evidence="1" id="KW-1185">Reference proteome</keyword>
<dbReference type="PANTHER" id="PTHR46989">
    <property type="entry name" value="USP DOMAIN-CONTAINING PROTEIN"/>
    <property type="match status" value="1"/>
</dbReference>
<accession>A0A1I8HPQ9</accession>
<dbReference type="PRINTS" id="PR01438">
    <property type="entry name" value="UNVRSLSTRESS"/>
</dbReference>
<dbReference type="CDD" id="cd23659">
    <property type="entry name" value="USP_At3g01520-like"/>
    <property type="match status" value="1"/>
</dbReference>
<dbReference type="AlphaFoldDB" id="A0A1I8HPQ9"/>
<protein>
    <submittedName>
        <fullName evidence="2">Usp domain-containing protein</fullName>
    </submittedName>
</protein>
<dbReference type="InterPro" id="IPR006016">
    <property type="entry name" value="UspA"/>
</dbReference>
<organism evidence="1 2">
    <name type="scientific">Macrostomum lignano</name>
    <dbReference type="NCBI Taxonomy" id="282301"/>
    <lineage>
        <taxon>Eukaryota</taxon>
        <taxon>Metazoa</taxon>
        <taxon>Spiralia</taxon>
        <taxon>Lophotrochozoa</taxon>
        <taxon>Platyhelminthes</taxon>
        <taxon>Rhabditophora</taxon>
        <taxon>Macrostomorpha</taxon>
        <taxon>Macrostomida</taxon>
        <taxon>Macrostomidae</taxon>
        <taxon>Macrostomum</taxon>
    </lineage>
</organism>
<dbReference type="Proteomes" id="UP000095280">
    <property type="component" value="Unplaced"/>
</dbReference>
<dbReference type="InterPro" id="IPR006015">
    <property type="entry name" value="Universal_stress_UspA"/>
</dbReference>
<dbReference type="Gene3D" id="3.40.50.620">
    <property type="entry name" value="HUPs"/>
    <property type="match status" value="1"/>
</dbReference>